<comment type="caution">
    <text evidence="2">The sequence shown here is derived from an EMBL/GenBank/DDBJ whole genome shotgun (WGS) entry which is preliminary data.</text>
</comment>
<dbReference type="InterPro" id="IPR036654">
    <property type="entry name" value="DNA_pol_III_psi_sf"/>
</dbReference>
<sequence>MLTDIQRLQAMGLDVWQLRHPAIYDQTHEVIQLPDACQLLLVCDTPLSEKDAWLFGNILKSMKLRPEQARQLPHAALSALGEHRLTWCWYIDTPDVIIDGVRRLDSIPLAQMHDNPTAKRDLWRQICQYD</sequence>
<evidence type="ECO:0000256" key="1">
    <source>
        <dbReference type="PIRNR" id="PIRNR029225"/>
    </source>
</evidence>
<reference evidence="3" key="1">
    <citation type="submission" date="2017-01" db="EMBL/GenBank/DDBJ databases">
        <title>Draft genome of the species Salinivibrio costicola subsp. alcaliphilus.</title>
        <authorList>
            <person name="Lopez-Hermoso C."/>
            <person name="De La Haba R."/>
            <person name="Sanchez-Porro C."/>
            <person name="Ventosa A."/>
        </authorList>
    </citation>
    <scope>NUCLEOTIDE SEQUENCE [LARGE SCALE GENOMIC DNA]</scope>
    <source>
        <strain evidence="3">CBH448</strain>
    </source>
</reference>
<dbReference type="RefSeq" id="WP_021023633.1">
    <property type="nucleotide sequence ID" value="NZ_MUFR01000042.1"/>
</dbReference>
<protein>
    <recommendedName>
        <fullName evidence="1">DNA polymerase III subunit psi</fullName>
    </recommendedName>
</protein>
<dbReference type="InterPro" id="IPR004615">
    <property type="entry name" value="DNA_pol_III_psi"/>
</dbReference>
<name>A0ABX3KNH2_SALCS</name>
<organism evidence="2 3">
    <name type="scientific">Salinivibrio costicola subsp. alcaliphilus</name>
    <dbReference type="NCBI Taxonomy" id="272773"/>
    <lineage>
        <taxon>Bacteria</taxon>
        <taxon>Pseudomonadati</taxon>
        <taxon>Pseudomonadota</taxon>
        <taxon>Gammaproteobacteria</taxon>
        <taxon>Vibrionales</taxon>
        <taxon>Vibrionaceae</taxon>
        <taxon>Salinivibrio</taxon>
    </lineage>
</organism>
<keyword evidence="1" id="KW-0548">Nucleotidyltransferase</keyword>
<accession>A0ABX3KNH2</accession>
<keyword evidence="1" id="KW-0239">DNA-directed DNA polymerase</keyword>
<evidence type="ECO:0000313" key="3">
    <source>
        <dbReference type="Proteomes" id="UP000189431"/>
    </source>
</evidence>
<dbReference type="SUPFAM" id="SSF102220">
    <property type="entry name" value="DNA polymerase III psi subunit"/>
    <property type="match status" value="1"/>
</dbReference>
<evidence type="ECO:0000313" key="2">
    <source>
        <dbReference type="EMBL" id="OOF33049.1"/>
    </source>
</evidence>
<keyword evidence="3" id="KW-1185">Reference proteome</keyword>
<dbReference type="Pfam" id="PF03603">
    <property type="entry name" value="DNA_III_psi"/>
    <property type="match status" value="1"/>
</dbReference>
<dbReference type="Proteomes" id="UP000189431">
    <property type="component" value="Unassembled WGS sequence"/>
</dbReference>
<dbReference type="EMBL" id="MUFR01000042">
    <property type="protein sequence ID" value="OOF33049.1"/>
    <property type="molecule type" value="Genomic_DNA"/>
</dbReference>
<dbReference type="Gene3D" id="3.40.50.10220">
    <property type="entry name" value="DNA polymerase III, psi subunit"/>
    <property type="match status" value="1"/>
</dbReference>
<comment type="function">
    <text evidence="1">Part of the beta sliding clamp loading complex, which hydrolyzes ATP to load the beta clamp onto primed DNA to form the DNA replication pre-initiation complex. DNA polymerase III is a complex, multichain enzyme responsible for most of the replicative synthesis in bacteria. This DNA polymerase also exhibits 3' to 5' exonuclease activity.</text>
</comment>
<gene>
    <name evidence="2" type="ORF">BZJ21_12890</name>
</gene>
<dbReference type="PIRSF" id="PIRSF029225">
    <property type="entry name" value="DNA_pol_III_psi"/>
    <property type="match status" value="1"/>
</dbReference>
<proteinExistence type="predicted"/>
<keyword evidence="1" id="KW-0808">Transferase</keyword>
<keyword evidence="1" id="KW-0235">DNA replication</keyword>